<evidence type="ECO:0000256" key="1">
    <source>
        <dbReference type="ARBA" id="ARBA00022679"/>
    </source>
</evidence>
<organism evidence="3 4">
    <name type="scientific">Priestia filamentosa</name>
    <dbReference type="NCBI Taxonomy" id="1402861"/>
    <lineage>
        <taxon>Bacteria</taxon>
        <taxon>Bacillati</taxon>
        <taxon>Bacillota</taxon>
        <taxon>Bacilli</taxon>
        <taxon>Bacillales</taxon>
        <taxon>Bacillaceae</taxon>
        <taxon>Priestia</taxon>
    </lineage>
</organism>
<dbReference type="InterPro" id="IPR016181">
    <property type="entry name" value="Acyl_CoA_acyltransferase"/>
</dbReference>
<dbReference type="EMBL" id="CP011974">
    <property type="protein sequence ID" value="AKO93127.1"/>
    <property type="molecule type" value="Genomic_DNA"/>
</dbReference>
<dbReference type="AlphaFoldDB" id="A0A0H4KG57"/>
<dbReference type="PROSITE" id="PS51186">
    <property type="entry name" value="GNAT"/>
    <property type="match status" value="1"/>
</dbReference>
<protein>
    <submittedName>
        <fullName evidence="3">GCN5 family acetyltransferase</fullName>
    </submittedName>
</protein>
<name>A0A0H4KG57_9BACI</name>
<dbReference type="OrthoDB" id="9792929at2"/>
<dbReference type="RefSeq" id="WP_048896817.1">
    <property type="nucleotide sequence ID" value="NZ_CP011974.1"/>
</dbReference>
<dbReference type="Pfam" id="PF00583">
    <property type="entry name" value="Acetyltransf_1"/>
    <property type="match status" value="1"/>
</dbReference>
<reference evidence="3 4" key="1">
    <citation type="journal article" date="2015" name="PLoS ONE">
        <title>Genome Sequence of Bacillus endophyticus and Analysis of Its Companion Mechanism in the Ketogulonigenium vulgare-Bacillus Strain Consortium.</title>
        <authorList>
            <person name="Jia N."/>
            <person name="Du J."/>
            <person name="Ding M.Z."/>
            <person name="Gao F."/>
            <person name="Yuan Y.J."/>
        </authorList>
    </citation>
    <scope>NUCLEOTIDE SEQUENCE [LARGE SCALE GENOMIC DNA]</scope>
    <source>
        <strain evidence="3 4">Hbe603</strain>
    </source>
</reference>
<keyword evidence="1 3" id="KW-0808">Transferase</keyword>
<proteinExistence type="predicted"/>
<dbReference type="SUPFAM" id="SSF55729">
    <property type="entry name" value="Acyl-CoA N-acyltransferases (Nat)"/>
    <property type="match status" value="1"/>
</dbReference>
<dbReference type="PATRIC" id="fig|135735.6.peg.3005"/>
<dbReference type="Gene3D" id="3.40.630.30">
    <property type="match status" value="1"/>
</dbReference>
<dbReference type="InterPro" id="IPR051016">
    <property type="entry name" value="Diverse_Substrate_AcTransf"/>
</dbReference>
<reference evidence="4" key="2">
    <citation type="submission" date="2015-06" db="EMBL/GenBank/DDBJ databases">
        <title>Genome Sequence of Bacillus endophyticus and Analysis of its Companion Mechanism in the Ketogulonigenium vulgare-Bacillus strain Consortium.</title>
        <authorList>
            <person name="Jia N."/>
            <person name="Du J."/>
            <person name="Ding M.-Z."/>
            <person name="Gao F."/>
            <person name="Yuan Y.-J."/>
        </authorList>
    </citation>
    <scope>NUCLEOTIDE SEQUENCE [LARGE SCALE GENOMIC DNA]</scope>
    <source>
        <strain evidence="4">Hbe603</strain>
    </source>
</reference>
<evidence type="ECO:0000256" key="2">
    <source>
        <dbReference type="ARBA" id="ARBA00023315"/>
    </source>
</evidence>
<keyword evidence="4" id="KW-1185">Reference proteome</keyword>
<accession>A0A0H4KG57</accession>
<evidence type="ECO:0000313" key="4">
    <source>
        <dbReference type="Proteomes" id="UP000036202"/>
    </source>
</evidence>
<dbReference type="CDD" id="cd04301">
    <property type="entry name" value="NAT_SF"/>
    <property type="match status" value="1"/>
</dbReference>
<dbReference type="KEGG" id="beo:BEH_14195"/>
<dbReference type="PANTHER" id="PTHR10545">
    <property type="entry name" value="DIAMINE N-ACETYLTRANSFERASE"/>
    <property type="match status" value="1"/>
</dbReference>
<dbReference type="InterPro" id="IPR000182">
    <property type="entry name" value="GNAT_dom"/>
</dbReference>
<gene>
    <name evidence="3" type="ORF">BEH_14195</name>
</gene>
<dbReference type="Proteomes" id="UP000036202">
    <property type="component" value="Chromosome"/>
</dbReference>
<evidence type="ECO:0000313" key="3">
    <source>
        <dbReference type="EMBL" id="AKO93127.1"/>
    </source>
</evidence>
<sequence length="150" mass="17555">MNSITIRLVIQEDVLKMVPLMKEYIVDFYQRKQPIEKIKQHFTYLLAHQNQGVQYVAEHKGELIGFATLYFSFSTLSLQKNAILNDLYVSPSYRGKKVGERLFQACFTYVKEHEYGGMTWETAKDNVVAQKLYAKMGGVESQWKHYELNM</sequence>
<keyword evidence="2" id="KW-0012">Acyltransferase</keyword>
<dbReference type="GO" id="GO:0008080">
    <property type="term" value="F:N-acetyltransferase activity"/>
    <property type="evidence" value="ECO:0007669"/>
    <property type="project" value="UniProtKB-ARBA"/>
</dbReference>
<dbReference type="PANTHER" id="PTHR10545:SF29">
    <property type="entry name" value="GH14572P-RELATED"/>
    <property type="match status" value="1"/>
</dbReference>